<dbReference type="Gene3D" id="3.40.50.300">
    <property type="entry name" value="P-loop containing nucleotide triphosphate hydrolases"/>
    <property type="match status" value="1"/>
</dbReference>
<dbReference type="PANTHER" id="PTHR43384">
    <property type="entry name" value="SEPTUM SITE-DETERMINING PROTEIN MIND HOMOLOG, CHLOROPLASTIC-RELATED"/>
    <property type="match status" value="1"/>
</dbReference>
<evidence type="ECO:0000256" key="1">
    <source>
        <dbReference type="SAM" id="MobiDB-lite"/>
    </source>
</evidence>
<reference evidence="3" key="1">
    <citation type="journal article" date="2019" name="Int. J. Syst. Evol. Microbiol.">
        <title>The Global Catalogue of Microorganisms (GCM) 10K type strain sequencing project: providing services to taxonomists for standard genome sequencing and annotation.</title>
        <authorList>
            <consortium name="The Broad Institute Genomics Platform"/>
            <consortium name="The Broad Institute Genome Sequencing Center for Infectious Disease"/>
            <person name="Wu L."/>
            <person name="Ma J."/>
        </authorList>
    </citation>
    <scope>NUCLEOTIDE SEQUENCE [LARGE SCALE GENOMIC DNA]</scope>
    <source>
        <strain evidence="3">JCM 17459</strain>
    </source>
</reference>
<name>A0ABP8EYB0_9MICO</name>
<dbReference type="InterPro" id="IPR050625">
    <property type="entry name" value="ParA/MinD_ATPase"/>
</dbReference>
<proteinExistence type="predicted"/>
<feature type="compositionally biased region" description="Low complexity" evidence="1">
    <location>
        <begin position="125"/>
        <end position="152"/>
    </location>
</feature>
<dbReference type="PANTHER" id="PTHR43384:SF13">
    <property type="entry name" value="SLR0110 PROTEIN"/>
    <property type="match status" value="1"/>
</dbReference>
<keyword evidence="3" id="KW-1185">Reference proteome</keyword>
<accession>A0ABP8EYB0</accession>
<evidence type="ECO:0000313" key="2">
    <source>
        <dbReference type="EMBL" id="GAA4288974.1"/>
    </source>
</evidence>
<sequence>MSVGVLLALDGHVESEVVRLLDSPGSGVRVVRRCADVPEVLAAAAAGLGALAVLDAEMPGVDRSVVARLRDAGVRTVLVAAADQVERCTALGPDAVEPATAGAAALADAVTALARRTPAPEEDVVPVAGGAADGGAAARGSSAPAAGEPSDSGAHRDAPAAGSRRAARRAAVAGPAGGDAPGGAAAAGSAAADGAAEVDGRAAADGGAAAGGEDVIRAGAVAGEGTRAGPPGRLVAVWGPPGAPGRTTLAVTLAAELAALAGPVILVDADTEAPSVTQVLGILDDSSAVAAVSRQALNGRLDASTLTRLCPVVDGNIHVMTGLTRADRWRELPPSALEVVWDVARAAAPWTVVDTGATLDEDHDGAFGPRRHQATASALAAADVVVVVGAGEPVGMRRLVMALGELADADVMAPGARRMVVVNRVRASAAGPSPGQSVHEALARFAGVADALVVPDDRPALDRAVLQGRTLTQVAPTSPARRAVEELAQRLSGERPRRARRRGIALPARVR</sequence>
<dbReference type="RefSeq" id="WP_345043640.1">
    <property type="nucleotide sequence ID" value="NZ_BAABBA010000020.1"/>
</dbReference>
<organism evidence="2 3">
    <name type="scientific">Georgenia daeguensis</name>
    <dbReference type="NCBI Taxonomy" id="908355"/>
    <lineage>
        <taxon>Bacteria</taxon>
        <taxon>Bacillati</taxon>
        <taxon>Actinomycetota</taxon>
        <taxon>Actinomycetes</taxon>
        <taxon>Micrococcales</taxon>
        <taxon>Bogoriellaceae</taxon>
        <taxon>Georgenia</taxon>
    </lineage>
</organism>
<protein>
    <recommendedName>
        <fullName evidence="4">CobQ/CobB/MinD/ParA nucleotide binding domain-containing protein</fullName>
    </recommendedName>
</protein>
<feature type="compositionally biased region" description="Low complexity" evidence="1">
    <location>
        <begin position="159"/>
        <end position="174"/>
    </location>
</feature>
<comment type="caution">
    <text evidence="2">The sequence shown here is derived from an EMBL/GenBank/DDBJ whole genome shotgun (WGS) entry which is preliminary data.</text>
</comment>
<evidence type="ECO:0008006" key="4">
    <source>
        <dbReference type="Google" id="ProtNLM"/>
    </source>
</evidence>
<dbReference type="Proteomes" id="UP001499841">
    <property type="component" value="Unassembled WGS sequence"/>
</dbReference>
<dbReference type="InterPro" id="IPR027417">
    <property type="entry name" value="P-loop_NTPase"/>
</dbReference>
<gene>
    <name evidence="2" type="ORF">GCM10022262_33350</name>
</gene>
<evidence type="ECO:0000313" key="3">
    <source>
        <dbReference type="Proteomes" id="UP001499841"/>
    </source>
</evidence>
<dbReference type="EMBL" id="BAABBA010000020">
    <property type="protein sequence ID" value="GAA4288974.1"/>
    <property type="molecule type" value="Genomic_DNA"/>
</dbReference>
<feature type="region of interest" description="Disordered" evidence="1">
    <location>
        <begin position="491"/>
        <end position="511"/>
    </location>
</feature>
<dbReference type="SUPFAM" id="SSF52540">
    <property type="entry name" value="P-loop containing nucleoside triphosphate hydrolases"/>
    <property type="match status" value="1"/>
</dbReference>
<feature type="region of interest" description="Disordered" evidence="1">
    <location>
        <begin position="117"/>
        <end position="187"/>
    </location>
</feature>